<dbReference type="Proteomes" id="UP000241808">
    <property type="component" value="Unassembled WGS sequence"/>
</dbReference>
<dbReference type="InterPro" id="IPR003615">
    <property type="entry name" value="HNH_nuc"/>
</dbReference>
<evidence type="ECO:0000313" key="2">
    <source>
        <dbReference type="EMBL" id="PTM51462.1"/>
    </source>
</evidence>
<sequence length="306" mass="34225">MSVKLIVAVTDGDWFEHLRRKPDLAEVNFWAPAAANFKALEPGELFLFKLHAPRNMIVGGGVFAYANALPCSLAWEAFGEANGASSLGQMRTRIAKYRKADPADRSDFTIGCRILTQPFFLPESRWIPVPESWAPNIVSFKGYSTSEPDGLRLWEAVQSGMAAHAHTGFAEEQARYGEPTLVRPRLGQGAFRILVTDSYHRKCAISGEKTLPALDAAHIRPFADGGTHEASNGVLMRRDIHSLFDAGYVTITPELRFEVSPRIREEFSNGRQYYELHGQTIAVPDNPRLQPDRSALRWHNDETFRA</sequence>
<comment type="caution">
    <text evidence="2">The sequence shown here is derived from an EMBL/GenBank/DDBJ whole genome shotgun (WGS) entry which is preliminary data.</text>
</comment>
<dbReference type="Pfam" id="PF13391">
    <property type="entry name" value="HNH_2"/>
    <property type="match status" value="1"/>
</dbReference>
<reference evidence="2 3" key="1">
    <citation type="submission" date="2018-04" db="EMBL/GenBank/DDBJ databases">
        <title>Genomic Encyclopedia of Archaeal and Bacterial Type Strains, Phase II (KMG-II): from individual species to whole genera.</title>
        <authorList>
            <person name="Goeker M."/>
        </authorList>
    </citation>
    <scope>NUCLEOTIDE SEQUENCE [LARGE SCALE GENOMIC DNA]</scope>
    <source>
        <strain evidence="2 3">DSM 25521</strain>
    </source>
</reference>
<feature type="domain" description="HNH nuclease" evidence="1">
    <location>
        <begin position="203"/>
        <end position="251"/>
    </location>
</feature>
<keyword evidence="2" id="KW-0540">Nuclease</keyword>
<dbReference type="GO" id="GO:0004519">
    <property type="term" value="F:endonuclease activity"/>
    <property type="evidence" value="ECO:0007669"/>
    <property type="project" value="UniProtKB-KW"/>
</dbReference>
<organism evidence="2 3">
    <name type="scientific">Phreatobacter oligotrophus</name>
    <dbReference type="NCBI Taxonomy" id="1122261"/>
    <lineage>
        <taxon>Bacteria</taxon>
        <taxon>Pseudomonadati</taxon>
        <taxon>Pseudomonadota</taxon>
        <taxon>Alphaproteobacteria</taxon>
        <taxon>Hyphomicrobiales</taxon>
        <taxon>Phreatobacteraceae</taxon>
        <taxon>Phreatobacter</taxon>
    </lineage>
</organism>
<dbReference type="RefSeq" id="WP_108179138.1">
    <property type="nucleotide sequence ID" value="NZ_PZZL01000010.1"/>
</dbReference>
<gene>
    <name evidence="2" type="ORF">C8P69_110128</name>
</gene>
<protein>
    <submittedName>
        <fullName evidence="2">Putative restriction endonuclease</fullName>
    </submittedName>
</protein>
<keyword evidence="2" id="KW-0255">Endonuclease</keyword>
<dbReference type="EMBL" id="PZZL01000010">
    <property type="protein sequence ID" value="PTM51462.1"/>
    <property type="molecule type" value="Genomic_DNA"/>
</dbReference>
<name>A0A2T4YY80_9HYPH</name>
<dbReference type="AlphaFoldDB" id="A0A2T4YY80"/>
<accession>A0A2T4YY80</accession>
<dbReference type="CDD" id="cd00085">
    <property type="entry name" value="HNHc"/>
    <property type="match status" value="1"/>
</dbReference>
<proteinExistence type="predicted"/>
<evidence type="ECO:0000313" key="3">
    <source>
        <dbReference type="Proteomes" id="UP000241808"/>
    </source>
</evidence>
<dbReference type="OrthoDB" id="529575at2"/>
<evidence type="ECO:0000259" key="1">
    <source>
        <dbReference type="Pfam" id="PF13391"/>
    </source>
</evidence>
<keyword evidence="3" id="KW-1185">Reference proteome</keyword>
<keyword evidence="2" id="KW-0378">Hydrolase</keyword>